<dbReference type="EC" id="3.5.1.4" evidence="4"/>
<dbReference type="PANTHER" id="PTHR42678:SF34">
    <property type="entry name" value="OS04G0183300 PROTEIN"/>
    <property type="match status" value="1"/>
</dbReference>
<protein>
    <submittedName>
        <fullName evidence="4">Amidase</fullName>
        <ecNumber evidence="4">3.5.1.4</ecNumber>
    </submittedName>
</protein>
<dbReference type="EMBL" id="JARXVQ010000001">
    <property type="protein sequence ID" value="MDH6180184.1"/>
    <property type="molecule type" value="Genomic_DNA"/>
</dbReference>
<feature type="domain" description="Amidase" evidence="3">
    <location>
        <begin position="69"/>
        <end position="334"/>
    </location>
</feature>
<evidence type="ECO:0000313" key="5">
    <source>
        <dbReference type="Proteomes" id="UP001160142"/>
    </source>
</evidence>
<feature type="compositionally biased region" description="Acidic residues" evidence="1">
    <location>
        <begin position="539"/>
        <end position="551"/>
    </location>
</feature>
<dbReference type="InterPro" id="IPR023631">
    <property type="entry name" value="Amidase_dom"/>
</dbReference>
<accession>A0ABT6KK26</accession>
<sequence>MSEPARSKPWRRRIGAIITAGAIGGALIVAPTLATAVPSDALSTIDLATAGVPEVRAGLDAKQFTSVQLVTGYLERIEALSIGGPALNSVRSINPRVYEEAAALDAELAAGNLRGPLHGVPILVKDNIDVAGMPTTAGALSLANSYPASDAPLVTELRAAGAIILGKTNLSEFANYLTSGMPSGYSSLGGQVLNPYDASQTPSGSSSGSGSAGATGLATLTVGTETSGSILSPAKANSLAAVKPTVGLVSRTGVIPISSSQDTAGPMVKTVYDAAALLTAMSAIDPEDPATAANPLADTDFTAGLSTSALQGVRLGYIANTDPLYTASLDVLAAQGATLVPVTVGGTSAPGILTAEFKRDMNAYLDRLPADAPIQSFDEIREYNLAHPEAIKFGQRYFDEGILVNLDDPAQLATYEANRDQGITETRAAIDSVLEANDIVAIVSNTATTGTGARAGYPTVVVPNGYTPGNLRPGGTAFLGTAWSEQTLLALAYDYEQASMMWQSPEVTNPSLFRCAETSAVDEWKDAACLTIPAAPGTEPEEPEEPEEPGTEEPGTPAPVDPSALTPETKNLEISNVTRASLTAKVPTAGEGDDVTFYVYSEPQLLGTEAMPSSLAVTLSLPSGLEGAHSLVALDESGALLGWGEFTVPPVAAVTPPTRPDADLASTGSGIQWGVPIGASILLLAGAATVIAVRRSRASAMEAGQHD</sequence>
<evidence type="ECO:0000259" key="3">
    <source>
        <dbReference type="Pfam" id="PF01425"/>
    </source>
</evidence>
<keyword evidence="2" id="KW-1133">Transmembrane helix</keyword>
<dbReference type="InterPro" id="IPR036928">
    <property type="entry name" value="AS_sf"/>
</dbReference>
<proteinExistence type="predicted"/>
<evidence type="ECO:0000256" key="1">
    <source>
        <dbReference type="SAM" id="MobiDB-lite"/>
    </source>
</evidence>
<name>A0ABT6KK26_9MICO</name>
<gene>
    <name evidence="4" type="ORF">M2152_000366</name>
</gene>
<dbReference type="Gene3D" id="3.90.1300.10">
    <property type="entry name" value="Amidase signature (AS) domain"/>
    <property type="match status" value="1"/>
</dbReference>
<dbReference type="SUPFAM" id="SSF75304">
    <property type="entry name" value="Amidase signature (AS) enzymes"/>
    <property type="match status" value="1"/>
</dbReference>
<keyword evidence="2" id="KW-0812">Transmembrane</keyword>
<feature type="transmembrane region" description="Helical" evidence="2">
    <location>
        <begin position="673"/>
        <end position="693"/>
    </location>
</feature>
<keyword evidence="4" id="KW-0378">Hydrolase</keyword>
<evidence type="ECO:0000313" key="4">
    <source>
        <dbReference type="EMBL" id="MDH6180184.1"/>
    </source>
</evidence>
<dbReference type="PANTHER" id="PTHR42678">
    <property type="entry name" value="AMIDASE"/>
    <property type="match status" value="1"/>
</dbReference>
<dbReference type="GO" id="GO:0004040">
    <property type="term" value="F:amidase activity"/>
    <property type="evidence" value="ECO:0007669"/>
    <property type="project" value="UniProtKB-EC"/>
</dbReference>
<evidence type="ECO:0000256" key="2">
    <source>
        <dbReference type="SAM" id="Phobius"/>
    </source>
</evidence>
<keyword evidence="5" id="KW-1185">Reference proteome</keyword>
<dbReference type="Proteomes" id="UP001160142">
    <property type="component" value="Unassembled WGS sequence"/>
</dbReference>
<reference evidence="4 5" key="1">
    <citation type="submission" date="2023-04" db="EMBL/GenBank/DDBJ databases">
        <title>Genome Encyclopedia of Bacteria and Archaea VI: Functional Genomics of Type Strains.</title>
        <authorList>
            <person name="Whitman W."/>
        </authorList>
    </citation>
    <scope>NUCLEOTIDE SEQUENCE [LARGE SCALE GENOMIC DNA]</scope>
    <source>
        <strain evidence="4 5">SG_E_30_P1</strain>
    </source>
</reference>
<dbReference type="Pfam" id="PF01425">
    <property type="entry name" value="Amidase"/>
    <property type="match status" value="1"/>
</dbReference>
<dbReference type="RefSeq" id="WP_322132550.1">
    <property type="nucleotide sequence ID" value="NZ_CP085036.1"/>
</dbReference>
<feature type="region of interest" description="Disordered" evidence="1">
    <location>
        <begin position="533"/>
        <end position="574"/>
    </location>
</feature>
<keyword evidence="2" id="KW-0472">Membrane</keyword>
<comment type="caution">
    <text evidence="4">The sequence shown here is derived from an EMBL/GenBank/DDBJ whole genome shotgun (WGS) entry which is preliminary data.</text>
</comment>
<organism evidence="4 5">
    <name type="scientific">Antiquaquibacter oligotrophicus</name>
    <dbReference type="NCBI Taxonomy" id="2880260"/>
    <lineage>
        <taxon>Bacteria</taxon>
        <taxon>Bacillati</taxon>
        <taxon>Actinomycetota</taxon>
        <taxon>Actinomycetes</taxon>
        <taxon>Micrococcales</taxon>
        <taxon>Microbacteriaceae</taxon>
        <taxon>Antiquaquibacter</taxon>
    </lineage>
</organism>